<proteinExistence type="predicted"/>
<dbReference type="EMBL" id="FZOD01000016">
    <property type="protein sequence ID" value="SNS79169.1"/>
    <property type="molecule type" value="Genomic_DNA"/>
</dbReference>
<evidence type="ECO:0000313" key="2">
    <source>
        <dbReference type="EMBL" id="SNS79169.1"/>
    </source>
</evidence>
<keyword evidence="3" id="KW-1185">Reference proteome</keyword>
<feature type="region of interest" description="Disordered" evidence="1">
    <location>
        <begin position="61"/>
        <end position="81"/>
    </location>
</feature>
<protein>
    <submittedName>
        <fullName evidence="2">Uncharacterized protein</fullName>
    </submittedName>
</protein>
<name>A0A239HCQ4_9ACTN</name>
<evidence type="ECO:0000256" key="1">
    <source>
        <dbReference type="SAM" id="MobiDB-lite"/>
    </source>
</evidence>
<sequence length="81" mass="8702">MSDGIPLLRPVRPIPEPGGHPVGLTVTEGENGIMVVFSRCVRCVSRGGHPQLAHWVPFWPPGPPPETRTHLPLPGRMTGPA</sequence>
<organism evidence="2 3">
    <name type="scientific">Streptosporangium subroseum</name>
    <dbReference type="NCBI Taxonomy" id="106412"/>
    <lineage>
        <taxon>Bacteria</taxon>
        <taxon>Bacillati</taxon>
        <taxon>Actinomycetota</taxon>
        <taxon>Actinomycetes</taxon>
        <taxon>Streptosporangiales</taxon>
        <taxon>Streptosporangiaceae</taxon>
        <taxon>Streptosporangium</taxon>
    </lineage>
</organism>
<gene>
    <name evidence="2" type="ORF">SAMN05216276_101663</name>
</gene>
<evidence type="ECO:0000313" key="3">
    <source>
        <dbReference type="Proteomes" id="UP000198282"/>
    </source>
</evidence>
<reference evidence="2 3" key="1">
    <citation type="submission" date="2017-06" db="EMBL/GenBank/DDBJ databases">
        <authorList>
            <person name="Kim H.J."/>
            <person name="Triplett B.A."/>
        </authorList>
    </citation>
    <scope>NUCLEOTIDE SEQUENCE [LARGE SCALE GENOMIC DNA]</scope>
    <source>
        <strain evidence="2 3">CGMCC 4.2132</strain>
    </source>
</reference>
<dbReference type="AlphaFoldDB" id="A0A239HCQ4"/>
<feature type="region of interest" description="Disordered" evidence="1">
    <location>
        <begin position="1"/>
        <end position="20"/>
    </location>
</feature>
<accession>A0A239HCQ4</accession>
<dbReference type="Proteomes" id="UP000198282">
    <property type="component" value="Unassembled WGS sequence"/>
</dbReference>